<comment type="caution">
    <text evidence="2">The sequence shown here is derived from an EMBL/GenBank/DDBJ whole genome shotgun (WGS) entry which is preliminary data.</text>
</comment>
<gene>
    <name evidence="2" type="ORF">COY87_03255</name>
</gene>
<evidence type="ECO:0000313" key="2">
    <source>
        <dbReference type="EMBL" id="PIY71991.1"/>
    </source>
</evidence>
<dbReference type="Pfam" id="PF17253">
    <property type="entry name" value="DUF5320"/>
    <property type="match status" value="1"/>
</dbReference>
<name>A0A2M7QJ65_9BACT</name>
<reference evidence="3" key="1">
    <citation type="submission" date="2017-09" db="EMBL/GenBank/DDBJ databases">
        <title>Depth-based differentiation of microbial function through sediment-hosted aquifers and enrichment of novel symbionts in the deep terrestrial subsurface.</title>
        <authorList>
            <person name="Probst A.J."/>
            <person name="Ladd B."/>
            <person name="Jarett J.K."/>
            <person name="Geller-Mcgrath D.E."/>
            <person name="Sieber C.M.K."/>
            <person name="Emerson J.B."/>
            <person name="Anantharaman K."/>
            <person name="Thomas B.C."/>
            <person name="Malmstrom R."/>
            <person name="Stieglmeier M."/>
            <person name="Klingl A."/>
            <person name="Woyke T."/>
            <person name="Ryan C.M."/>
            <person name="Banfield J.F."/>
        </authorList>
    </citation>
    <scope>NUCLEOTIDE SEQUENCE [LARGE SCALE GENOMIC DNA]</scope>
</reference>
<organism evidence="2 3">
    <name type="scientific">Candidatus Roizmanbacteria bacterium CG_4_10_14_0_8_um_filter_33_9</name>
    <dbReference type="NCBI Taxonomy" id="1974826"/>
    <lineage>
        <taxon>Bacteria</taxon>
        <taxon>Candidatus Roizmaniibacteriota</taxon>
    </lineage>
</organism>
<proteinExistence type="predicted"/>
<keyword evidence="1" id="KW-0175">Coiled coil</keyword>
<evidence type="ECO:0000256" key="1">
    <source>
        <dbReference type="SAM" id="Coils"/>
    </source>
</evidence>
<sequence>MGPCGGEMAYGRRGGGRGRGLGWRRFWGYYPAPTPSKKEEAEILSEETEILEQELQAIKSRLAELKGQK</sequence>
<evidence type="ECO:0000313" key="3">
    <source>
        <dbReference type="Proteomes" id="UP000229401"/>
    </source>
</evidence>
<dbReference type="EMBL" id="PFLI01000109">
    <property type="protein sequence ID" value="PIY71991.1"/>
    <property type="molecule type" value="Genomic_DNA"/>
</dbReference>
<protein>
    <submittedName>
        <fullName evidence="2">Uncharacterized protein</fullName>
    </submittedName>
</protein>
<dbReference type="AlphaFoldDB" id="A0A2M7QJ65"/>
<dbReference type="InterPro" id="IPR035205">
    <property type="entry name" value="DUF5320"/>
</dbReference>
<dbReference type="Proteomes" id="UP000229401">
    <property type="component" value="Unassembled WGS sequence"/>
</dbReference>
<accession>A0A2M7QJ65</accession>
<feature type="coiled-coil region" evidence="1">
    <location>
        <begin position="41"/>
        <end position="68"/>
    </location>
</feature>